<accession>A0ABS2PU50</accession>
<name>A0ABS2PU50_9STRE</name>
<sequence length="63" mass="6851">MTNNASCKKCNRNLPTNYKYKKCESCRNIKIENTKKVVVGTVGAFGVISSLAATINLGGKNKK</sequence>
<evidence type="ECO:0000313" key="3">
    <source>
        <dbReference type="Proteomes" id="UP000697472"/>
    </source>
</evidence>
<protein>
    <submittedName>
        <fullName evidence="2">Outer membrane lipoprotein SlyB</fullName>
    </submittedName>
</protein>
<dbReference type="Proteomes" id="UP000697472">
    <property type="component" value="Unassembled WGS sequence"/>
</dbReference>
<keyword evidence="1" id="KW-1133">Transmembrane helix</keyword>
<proteinExistence type="predicted"/>
<evidence type="ECO:0000313" key="2">
    <source>
        <dbReference type="EMBL" id="MBM7643401.1"/>
    </source>
</evidence>
<keyword evidence="1" id="KW-0812">Transmembrane</keyword>
<comment type="caution">
    <text evidence="2">The sequence shown here is derived from an EMBL/GenBank/DDBJ whole genome shotgun (WGS) entry which is preliminary data.</text>
</comment>
<keyword evidence="3" id="KW-1185">Reference proteome</keyword>
<reference evidence="2 3" key="1">
    <citation type="submission" date="2021-01" db="EMBL/GenBank/DDBJ databases">
        <title>Genomic Encyclopedia of Type Strains, Phase IV (KMG-IV): sequencing the most valuable type-strain genomes for metagenomic binning, comparative biology and taxonomic classification.</title>
        <authorList>
            <person name="Goeker M."/>
        </authorList>
    </citation>
    <scope>NUCLEOTIDE SEQUENCE [LARGE SCALE GENOMIC DNA]</scope>
    <source>
        <strain evidence="2 3">DSM 27382</strain>
    </source>
</reference>
<gene>
    <name evidence="2" type="ORF">JOC28_001709</name>
</gene>
<keyword evidence="1" id="KW-0472">Membrane</keyword>
<keyword evidence="2" id="KW-0449">Lipoprotein</keyword>
<dbReference type="RefSeq" id="WP_205010255.1">
    <property type="nucleotide sequence ID" value="NZ_JAFBEH010000041.1"/>
</dbReference>
<dbReference type="EMBL" id="JAFBEH010000041">
    <property type="protein sequence ID" value="MBM7643401.1"/>
    <property type="molecule type" value="Genomic_DNA"/>
</dbReference>
<evidence type="ECO:0000256" key="1">
    <source>
        <dbReference type="SAM" id="Phobius"/>
    </source>
</evidence>
<organism evidence="2 3">
    <name type="scientific">Streptococcus loxodontisalivarius</name>
    <dbReference type="NCBI Taxonomy" id="1349415"/>
    <lineage>
        <taxon>Bacteria</taxon>
        <taxon>Bacillati</taxon>
        <taxon>Bacillota</taxon>
        <taxon>Bacilli</taxon>
        <taxon>Lactobacillales</taxon>
        <taxon>Streptococcaceae</taxon>
        <taxon>Streptococcus</taxon>
    </lineage>
</organism>
<feature type="transmembrane region" description="Helical" evidence="1">
    <location>
        <begin position="37"/>
        <end position="57"/>
    </location>
</feature>